<reference evidence="1" key="1">
    <citation type="submission" date="2017-09" db="EMBL/GenBank/DDBJ databases">
        <title>Contemporary evolution of a Lepidopteran species, Heliothis virescens, in response to modern agricultural practices.</title>
        <authorList>
            <person name="Fritz M.L."/>
            <person name="Deyonke A.M."/>
            <person name="Papanicolaou A."/>
            <person name="Micinski S."/>
            <person name="Westbrook J."/>
            <person name="Gould F."/>
        </authorList>
    </citation>
    <scope>NUCLEOTIDE SEQUENCE [LARGE SCALE GENOMIC DNA]</scope>
    <source>
        <strain evidence="1">HvINT-</strain>
        <tissue evidence="1">Whole body</tissue>
    </source>
</reference>
<dbReference type="AlphaFoldDB" id="A0A2A4K5H4"/>
<protein>
    <submittedName>
        <fullName evidence="1">Uncharacterized protein</fullName>
    </submittedName>
</protein>
<accession>A0A2A4K5H4</accession>
<gene>
    <name evidence="1" type="ORF">B5V51_2641</name>
</gene>
<sequence length="122" mass="14107">MGPYETRSQARCSQDIQDQINEFLTDAAERIILLSVQQILAVPWSAPADMHKTKPAEFLKVIAEFLWSTELPGKGLQQLERKPIIERETRLGANDYRLEICQLMMRYWKPCEISHIETQASC</sequence>
<name>A0A2A4K5H4_HELVI</name>
<proteinExistence type="predicted"/>
<comment type="caution">
    <text evidence="1">The sequence shown here is derived from an EMBL/GenBank/DDBJ whole genome shotgun (WGS) entry which is preliminary data.</text>
</comment>
<organism evidence="1">
    <name type="scientific">Heliothis virescens</name>
    <name type="common">Tobacco budworm moth</name>
    <dbReference type="NCBI Taxonomy" id="7102"/>
    <lineage>
        <taxon>Eukaryota</taxon>
        <taxon>Metazoa</taxon>
        <taxon>Ecdysozoa</taxon>
        <taxon>Arthropoda</taxon>
        <taxon>Hexapoda</taxon>
        <taxon>Insecta</taxon>
        <taxon>Pterygota</taxon>
        <taxon>Neoptera</taxon>
        <taxon>Endopterygota</taxon>
        <taxon>Lepidoptera</taxon>
        <taxon>Glossata</taxon>
        <taxon>Ditrysia</taxon>
        <taxon>Noctuoidea</taxon>
        <taxon>Noctuidae</taxon>
        <taxon>Heliothinae</taxon>
        <taxon>Heliothis</taxon>
    </lineage>
</organism>
<evidence type="ECO:0000313" key="1">
    <source>
        <dbReference type="EMBL" id="PCG78932.1"/>
    </source>
</evidence>
<dbReference type="EMBL" id="NWSH01000161">
    <property type="protein sequence ID" value="PCG78932.1"/>
    <property type="molecule type" value="Genomic_DNA"/>
</dbReference>